<dbReference type="Gene3D" id="1.10.760.10">
    <property type="entry name" value="Cytochrome c-like domain"/>
    <property type="match status" value="2"/>
</dbReference>
<dbReference type="AlphaFoldDB" id="A0A5B9ECC1"/>
<gene>
    <name evidence="10" type="ORF">FTW19_08075</name>
</gene>
<evidence type="ECO:0000256" key="6">
    <source>
        <dbReference type="PROSITE-ProRule" id="PRU00433"/>
    </source>
</evidence>
<evidence type="ECO:0000256" key="7">
    <source>
        <dbReference type="SAM" id="MobiDB-lite"/>
    </source>
</evidence>
<feature type="domain" description="Cytochrome c" evidence="9">
    <location>
        <begin position="170"/>
        <end position="294"/>
    </location>
</feature>
<feature type="domain" description="Cytochrome c" evidence="9">
    <location>
        <begin position="73"/>
        <end position="152"/>
    </location>
</feature>
<protein>
    <submittedName>
        <fullName evidence="10">C-type cytochrome</fullName>
    </submittedName>
</protein>
<reference evidence="10 11" key="1">
    <citation type="submission" date="2019-08" db="EMBL/GenBank/DDBJ databases">
        <title>Complete genome sequence of Terriglobus albidus strain ORNL.</title>
        <authorList>
            <person name="Podar M."/>
        </authorList>
    </citation>
    <scope>NUCLEOTIDE SEQUENCE [LARGE SCALE GENOMIC DNA]</scope>
    <source>
        <strain evidence="10 11">ORNL</strain>
    </source>
</reference>
<dbReference type="Proteomes" id="UP000321820">
    <property type="component" value="Chromosome"/>
</dbReference>
<organism evidence="10 11">
    <name type="scientific">Terriglobus albidus</name>
    <dbReference type="NCBI Taxonomy" id="1592106"/>
    <lineage>
        <taxon>Bacteria</taxon>
        <taxon>Pseudomonadati</taxon>
        <taxon>Acidobacteriota</taxon>
        <taxon>Terriglobia</taxon>
        <taxon>Terriglobales</taxon>
        <taxon>Acidobacteriaceae</taxon>
        <taxon>Terriglobus</taxon>
    </lineage>
</organism>
<evidence type="ECO:0000256" key="5">
    <source>
        <dbReference type="ARBA" id="ARBA00023004"/>
    </source>
</evidence>
<keyword evidence="11" id="KW-1185">Reference proteome</keyword>
<dbReference type="Pfam" id="PF13442">
    <property type="entry name" value="Cytochrome_CBB3"/>
    <property type="match status" value="1"/>
</dbReference>
<dbReference type="PANTHER" id="PTHR37823">
    <property type="entry name" value="CYTOCHROME C-553-LIKE"/>
    <property type="match status" value="1"/>
</dbReference>
<evidence type="ECO:0000256" key="1">
    <source>
        <dbReference type="ARBA" id="ARBA00022448"/>
    </source>
</evidence>
<evidence type="ECO:0000313" key="11">
    <source>
        <dbReference type="Proteomes" id="UP000321820"/>
    </source>
</evidence>
<dbReference type="GO" id="GO:0046872">
    <property type="term" value="F:metal ion binding"/>
    <property type="evidence" value="ECO:0007669"/>
    <property type="project" value="UniProtKB-KW"/>
</dbReference>
<dbReference type="EMBL" id="CP042806">
    <property type="protein sequence ID" value="QEE27957.1"/>
    <property type="molecule type" value="Genomic_DNA"/>
</dbReference>
<feature type="chain" id="PRO_5022839480" evidence="8">
    <location>
        <begin position="22"/>
        <end position="294"/>
    </location>
</feature>
<dbReference type="Pfam" id="PF00034">
    <property type="entry name" value="Cytochrom_C"/>
    <property type="match status" value="1"/>
</dbReference>
<dbReference type="GO" id="GO:0009055">
    <property type="term" value="F:electron transfer activity"/>
    <property type="evidence" value="ECO:0007669"/>
    <property type="project" value="InterPro"/>
</dbReference>
<evidence type="ECO:0000256" key="3">
    <source>
        <dbReference type="ARBA" id="ARBA00022723"/>
    </source>
</evidence>
<proteinExistence type="predicted"/>
<sequence>MTRTRAILLSVTGLLCFSALPDALHLAPILVGAQEPEYHPQQLTQQAPPPARRPRRRMDSHTALGLGRLPDAEAAKRGEPLYNQNCLACHGEGARGGIGPNLVRSVLVLHDDDDSEIAKVIRGGRPQAGMPPFTELTEQQQHDIAEYLHQLVELAANRGLYKGAETMTSGNVDKGKAFFAANCASCHSVTGDLAGIGTKYSQPSALIMRIAWPADHGPVTATVTTPEGQKLTGTLEHYDDFETTLKTDDGKTSTWITDSVHVEIPDKLAGHRALLPRYSDENLHDLTRYLLTIK</sequence>
<keyword evidence="4" id="KW-0249">Electron transport</keyword>
<accession>A0A5B9ECC1</accession>
<name>A0A5B9ECC1_9BACT</name>
<dbReference type="GO" id="GO:0020037">
    <property type="term" value="F:heme binding"/>
    <property type="evidence" value="ECO:0007669"/>
    <property type="project" value="InterPro"/>
</dbReference>
<evidence type="ECO:0000256" key="2">
    <source>
        <dbReference type="ARBA" id="ARBA00022617"/>
    </source>
</evidence>
<dbReference type="SUPFAM" id="SSF46626">
    <property type="entry name" value="Cytochrome c"/>
    <property type="match status" value="2"/>
</dbReference>
<keyword evidence="3 6" id="KW-0479">Metal-binding</keyword>
<keyword evidence="5 6" id="KW-0408">Iron</keyword>
<keyword evidence="2 6" id="KW-0349">Heme</keyword>
<keyword evidence="1" id="KW-0813">Transport</keyword>
<evidence type="ECO:0000256" key="8">
    <source>
        <dbReference type="SAM" id="SignalP"/>
    </source>
</evidence>
<feature type="signal peptide" evidence="8">
    <location>
        <begin position="1"/>
        <end position="21"/>
    </location>
</feature>
<evidence type="ECO:0000313" key="10">
    <source>
        <dbReference type="EMBL" id="QEE27957.1"/>
    </source>
</evidence>
<evidence type="ECO:0000256" key="4">
    <source>
        <dbReference type="ARBA" id="ARBA00022982"/>
    </source>
</evidence>
<feature type="region of interest" description="Disordered" evidence="7">
    <location>
        <begin position="39"/>
        <end position="58"/>
    </location>
</feature>
<dbReference type="OrthoDB" id="232040at2"/>
<dbReference type="InterPro" id="IPR051811">
    <property type="entry name" value="Cytochrome_c550/c551-like"/>
</dbReference>
<dbReference type="InterPro" id="IPR009056">
    <property type="entry name" value="Cyt_c-like_dom"/>
</dbReference>
<dbReference type="RefSeq" id="WP_147647147.1">
    <property type="nucleotide sequence ID" value="NZ_CP042806.1"/>
</dbReference>
<dbReference type="InterPro" id="IPR036909">
    <property type="entry name" value="Cyt_c-like_dom_sf"/>
</dbReference>
<keyword evidence="8" id="KW-0732">Signal</keyword>
<evidence type="ECO:0000259" key="9">
    <source>
        <dbReference type="PROSITE" id="PS51007"/>
    </source>
</evidence>
<dbReference type="KEGG" id="talb:FTW19_08075"/>
<dbReference type="PROSITE" id="PS51007">
    <property type="entry name" value="CYTC"/>
    <property type="match status" value="2"/>
</dbReference>